<dbReference type="InterPro" id="IPR002939">
    <property type="entry name" value="DnaJ_C"/>
</dbReference>
<organism evidence="6 7">
    <name type="scientific">Pseudomonas marginalis pv. marginalis</name>
    <dbReference type="NCBI Taxonomy" id="97473"/>
    <lineage>
        <taxon>Bacteria</taxon>
        <taxon>Pseudomonadati</taxon>
        <taxon>Pseudomonadota</taxon>
        <taxon>Gammaproteobacteria</taxon>
        <taxon>Pseudomonadales</taxon>
        <taxon>Pseudomonadaceae</taxon>
        <taxon>Pseudomonas</taxon>
    </lineage>
</organism>
<dbReference type="CDD" id="cd10747">
    <property type="entry name" value="DnaJ_C"/>
    <property type="match status" value="1"/>
</dbReference>
<dbReference type="CDD" id="cd06257">
    <property type="entry name" value="DnaJ"/>
    <property type="match status" value="1"/>
</dbReference>
<evidence type="ECO:0000256" key="1">
    <source>
        <dbReference type="ARBA" id="ARBA00022490"/>
    </source>
</evidence>
<dbReference type="PROSITE" id="PS50076">
    <property type="entry name" value="DNAJ_2"/>
    <property type="match status" value="1"/>
</dbReference>
<dbReference type="Proteomes" id="UP000276587">
    <property type="component" value="Unassembled WGS sequence"/>
</dbReference>
<evidence type="ECO:0000259" key="5">
    <source>
        <dbReference type="PROSITE" id="PS50076"/>
    </source>
</evidence>
<dbReference type="GO" id="GO:0003677">
    <property type="term" value="F:DNA binding"/>
    <property type="evidence" value="ECO:0007669"/>
    <property type="project" value="UniProtKB-KW"/>
</dbReference>
<dbReference type="SUPFAM" id="SSF46565">
    <property type="entry name" value="Chaperone J-domain"/>
    <property type="match status" value="1"/>
</dbReference>
<keyword evidence="2" id="KW-0238">DNA-binding</keyword>
<gene>
    <name evidence="6" type="ORF">ALQ29_05006</name>
</gene>
<evidence type="ECO:0000256" key="3">
    <source>
        <dbReference type="ARBA" id="ARBA00023186"/>
    </source>
</evidence>
<dbReference type="AlphaFoldDB" id="A0A3M4AG29"/>
<evidence type="ECO:0000256" key="2">
    <source>
        <dbReference type="ARBA" id="ARBA00023125"/>
    </source>
</evidence>
<evidence type="ECO:0000256" key="4">
    <source>
        <dbReference type="SAM" id="MobiDB-lite"/>
    </source>
</evidence>
<dbReference type="FunFam" id="2.60.260.20:FF:000008">
    <property type="entry name" value="Curved DNA-binding protein"/>
    <property type="match status" value="1"/>
</dbReference>
<feature type="region of interest" description="Disordered" evidence="4">
    <location>
        <begin position="93"/>
        <end position="112"/>
    </location>
</feature>
<keyword evidence="1" id="KW-0963">Cytoplasm</keyword>
<dbReference type="PANTHER" id="PTHR43096">
    <property type="entry name" value="DNAJ HOMOLOG 1, MITOCHONDRIAL-RELATED"/>
    <property type="match status" value="1"/>
</dbReference>
<accession>A0A3M4AG29</accession>
<dbReference type="Pfam" id="PF00226">
    <property type="entry name" value="DnaJ"/>
    <property type="match status" value="1"/>
</dbReference>
<dbReference type="GO" id="GO:0042026">
    <property type="term" value="P:protein refolding"/>
    <property type="evidence" value="ECO:0007669"/>
    <property type="project" value="TreeGrafter"/>
</dbReference>
<dbReference type="GO" id="GO:0005737">
    <property type="term" value="C:cytoplasm"/>
    <property type="evidence" value="ECO:0007669"/>
    <property type="project" value="TreeGrafter"/>
</dbReference>
<comment type="caution">
    <text evidence="6">The sequence shown here is derived from an EMBL/GenBank/DDBJ whole genome shotgun (WGS) entry which is preliminary data.</text>
</comment>
<reference evidence="6 7" key="1">
    <citation type="submission" date="2018-08" db="EMBL/GenBank/DDBJ databases">
        <title>Recombination of ecologically and evolutionarily significant loci maintains genetic cohesion in the Pseudomonas syringae species complex.</title>
        <authorList>
            <person name="Dillon M."/>
            <person name="Thakur S."/>
            <person name="Almeida R.N.D."/>
            <person name="Weir B.S."/>
            <person name="Guttman D.S."/>
        </authorList>
    </citation>
    <scope>NUCLEOTIDE SEQUENCE [LARGE SCALE GENOMIC DNA]</scope>
    <source>
        <strain evidence="6 7">ICMP 3555</strain>
    </source>
</reference>
<dbReference type="InterPro" id="IPR036869">
    <property type="entry name" value="J_dom_sf"/>
</dbReference>
<dbReference type="GO" id="GO:0051082">
    <property type="term" value="F:unfolded protein binding"/>
    <property type="evidence" value="ECO:0007669"/>
    <property type="project" value="InterPro"/>
</dbReference>
<dbReference type="Gene3D" id="2.60.260.20">
    <property type="entry name" value="Urease metallochaperone UreE, N-terminal domain"/>
    <property type="match status" value="2"/>
</dbReference>
<dbReference type="InterPro" id="IPR008971">
    <property type="entry name" value="HSP40/DnaJ_pept-bd"/>
</dbReference>
<dbReference type="Gene3D" id="1.10.287.110">
    <property type="entry name" value="DnaJ domain"/>
    <property type="match status" value="1"/>
</dbReference>
<dbReference type="EMBL" id="RBQF01000260">
    <property type="protein sequence ID" value="RMP05869.1"/>
    <property type="molecule type" value="Genomic_DNA"/>
</dbReference>
<keyword evidence="7" id="KW-1185">Reference proteome</keyword>
<dbReference type="PANTHER" id="PTHR43096:SF52">
    <property type="entry name" value="DNAJ HOMOLOG 1, MITOCHONDRIAL-RELATED"/>
    <property type="match status" value="1"/>
</dbReference>
<feature type="domain" description="J" evidence="5">
    <location>
        <begin position="26"/>
        <end position="90"/>
    </location>
</feature>
<keyword evidence="3" id="KW-0143">Chaperone</keyword>
<evidence type="ECO:0000313" key="6">
    <source>
        <dbReference type="EMBL" id="RMP05869.1"/>
    </source>
</evidence>
<sequence>MQSSARCAPGCAISIKDGEPPMDFKDYYKILGVEPTADDKEIKAAYRKLARKYHPDVSKEKDAEAKFKDASEAYEALKSADKRAEYDELRKYGQHGQPFQGPPGWQSRGGYGGGGGGEDFSDFFSSIFGSRGDAFGGGQRRPAGRKGQDVEMQLSVFLEETLSTESKQISFQVPQYDASGRHVSNTTKSLNVKIPAGVADGERIRLKGQGAPGIGGGANGDLYLIIKFAPHPKFEVDGENLIINLPLAPWELALGTEVAVPTLTGKINLKVPAGSQNGQRMRAKGHGLLNKAGQRGYLFVQLKAVMPKNTDDEVKALWQELAQKAAFDPREAWSN</sequence>
<protein>
    <recommendedName>
        <fullName evidence="5">J domain-containing protein</fullName>
    </recommendedName>
</protein>
<name>A0A3M4AG29_PSEMA</name>
<dbReference type="FunFam" id="2.60.260.20:FF:000013">
    <property type="entry name" value="DnaJ subfamily B member 11"/>
    <property type="match status" value="1"/>
</dbReference>
<evidence type="ECO:0000313" key="7">
    <source>
        <dbReference type="Proteomes" id="UP000276587"/>
    </source>
</evidence>
<dbReference type="InterPro" id="IPR001623">
    <property type="entry name" value="DnaJ_domain"/>
</dbReference>
<feature type="compositionally biased region" description="Low complexity" evidence="4">
    <location>
        <begin position="94"/>
        <end position="106"/>
    </location>
</feature>
<dbReference type="SUPFAM" id="SSF49493">
    <property type="entry name" value="HSP40/DnaJ peptide-binding domain"/>
    <property type="match status" value="2"/>
</dbReference>
<dbReference type="Pfam" id="PF01556">
    <property type="entry name" value="DnaJ_C"/>
    <property type="match status" value="1"/>
</dbReference>
<dbReference type="SMART" id="SM00271">
    <property type="entry name" value="DnaJ"/>
    <property type="match status" value="1"/>
</dbReference>
<dbReference type="Gene3D" id="1.20.5.460">
    <property type="entry name" value="Single helix bin"/>
    <property type="match status" value="1"/>
</dbReference>
<dbReference type="PRINTS" id="PR00625">
    <property type="entry name" value="JDOMAIN"/>
</dbReference>
<proteinExistence type="predicted"/>